<name>L0E223_THIND</name>
<keyword evidence="6" id="KW-0472">Membrane</keyword>
<proteinExistence type="inferred from homology"/>
<evidence type="ECO:0000313" key="11">
    <source>
        <dbReference type="Proteomes" id="UP000010809"/>
    </source>
</evidence>
<dbReference type="Gene3D" id="1.20.1600.10">
    <property type="entry name" value="Outer membrane efflux proteins (OEP)"/>
    <property type="match status" value="1"/>
</dbReference>
<dbReference type="STRING" id="1255043.TVNIR_3630"/>
<comment type="similarity">
    <text evidence="2">Belongs to the outer membrane factor (OMF) (TC 1.B.17) family.</text>
</comment>
<dbReference type="KEGG" id="tni:TVNIR_3630"/>
<dbReference type="NCBIfam" id="TIGR01844">
    <property type="entry name" value="type_I_sec_TolC"/>
    <property type="match status" value="1"/>
</dbReference>
<dbReference type="GO" id="GO:0015288">
    <property type="term" value="F:porin activity"/>
    <property type="evidence" value="ECO:0007669"/>
    <property type="project" value="TreeGrafter"/>
</dbReference>
<dbReference type="Pfam" id="PF02321">
    <property type="entry name" value="OEP"/>
    <property type="match status" value="2"/>
</dbReference>
<reference evidence="10" key="1">
    <citation type="submission" date="2015-12" db="EMBL/GenBank/DDBJ databases">
        <authorList>
            <person name="Tikhonova T.V."/>
            <person name="Pavlov A.R."/>
            <person name="Beletsky A.V."/>
            <person name="Mardanov A.V."/>
            <person name="Sorokin D.Y."/>
            <person name="Ravin N.V."/>
            <person name="Popov V.O."/>
        </authorList>
    </citation>
    <scope>NUCLEOTIDE SEQUENCE</scope>
    <source>
        <strain evidence="10">DSM 14787</strain>
    </source>
</reference>
<feature type="signal peptide" evidence="9">
    <location>
        <begin position="1"/>
        <end position="23"/>
    </location>
</feature>
<evidence type="ECO:0000256" key="9">
    <source>
        <dbReference type="SAM" id="SignalP"/>
    </source>
</evidence>
<dbReference type="GO" id="GO:1990281">
    <property type="term" value="C:efflux pump complex"/>
    <property type="evidence" value="ECO:0007669"/>
    <property type="project" value="TreeGrafter"/>
</dbReference>
<keyword evidence="3" id="KW-0813">Transport</keyword>
<dbReference type="AlphaFoldDB" id="L0E223"/>
<keyword evidence="4" id="KW-1134">Transmembrane beta strand</keyword>
<evidence type="ECO:0000256" key="7">
    <source>
        <dbReference type="ARBA" id="ARBA00023237"/>
    </source>
</evidence>
<keyword evidence="11" id="KW-1185">Reference proteome</keyword>
<evidence type="ECO:0000256" key="3">
    <source>
        <dbReference type="ARBA" id="ARBA00022448"/>
    </source>
</evidence>
<evidence type="ECO:0000256" key="2">
    <source>
        <dbReference type="ARBA" id="ARBA00007613"/>
    </source>
</evidence>
<dbReference type="PANTHER" id="PTHR30026">
    <property type="entry name" value="OUTER MEMBRANE PROTEIN TOLC"/>
    <property type="match status" value="1"/>
</dbReference>
<keyword evidence="8" id="KW-0175">Coiled coil</keyword>
<evidence type="ECO:0000313" key="10">
    <source>
        <dbReference type="EMBL" id="AGA35260.1"/>
    </source>
</evidence>
<dbReference type="HOGENOM" id="CLU_012817_0_2_6"/>
<gene>
    <name evidence="10" type="primary">tolC [H]</name>
    <name evidence="10" type="ordered locus">TVNIR_3630</name>
</gene>
<evidence type="ECO:0000256" key="4">
    <source>
        <dbReference type="ARBA" id="ARBA00022452"/>
    </source>
</evidence>
<dbReference type="SUPFAM" id="SSF56954">
    <property type="entry name" value="Outer membrane efflux proteins (OEP)"/>
    <property type="match status" value="1"/>
</dbReference>
<dbReference type="PANTHER" id="PTHR30026:SF20">
    <property type="entry name" value="OUTER MEMBRANE PROTEIN TOLC"/>
    <property type="match status" value="1"/>
</dbReference>
<feature type="coiled-coil region" evidence="8">
    <location>
        <begin position="108"/>
        <end position="167"/>
    </location>
</feature>
<dbReference type="GO" id="GO:0009279">
    <property type="term" value="C:cell outer membrane"/>
    <property type="evidence" value="ECO:0007669"/>
    <property type="project" value="UniProtKB-SubCell"/>
</dbReference>
<feature type="chain" id="PRO_5003940699" evidence="9">
    <location>
        <begin position="24"/>
        <end position="439"/>
    </location>
</feature>
<dbReference type="InterPro" id="IPR010130">
    <property type="entry name" value="T1SS_OMP_TolC"/>
</dbReference>
<dbReference type="InterPro" id="IPR051906">
    <property type="entry name" value="TolC-like"/>
</dbReference>
<evidence type="ECO:0000256" key="5">
    <source>
        <dbReference type="ARBA" id="ARBA00022692"/>
    </source>
</evidence>
<keyword evidence="9" id="KW-0732">Signal</keyword>
<dbReference type="OrthoDB" id="9813458at2"/>
<dbReference type="RefSeq" id="WP_015260353.1">
    <property type="nucleotide sequence ID" value="NC_019902.2"/>
</dbReference>
<protein>
    <submittedName>
        <fullName evidence="10">Type I secretion outer membrane protein, TolC</fullName>
    </submittedName>
</protein>
<dbReference type="PATRIC" id="fig|1255043.3.peg.3662"/>
<evidence type="ECO:0000256" key="6">
    <source>
        <dbReference type="ARBA" id="ARBA00023136"/>
    </source>
</evidence>
<evidence type="ECO:0000256" key="8">
    <source>
        <dbReference type="SAM" id="Coils"/>
    </source>
</evidence>
<dbReference type="EMBL" id="CP003989">
    <property type="protein sequence ID" value="AGA35260.1"/>
    <property type="molecule type" value="Genomic_DNA"/>
</dbReference>
<evidence type="ECO:0000256" key="1">
    <source>
        <dbReference type="ARBA" id="ARBA00004442"/>
    </source>
</evidence>
<comment type="subcellular location">
    <subcellularLocation>
        <location evidence="1">Cell outer membrane</location>
    </subcellularLocation>
</comment>
<keyword evidence="7" id="KW-0998">Cell outer membrane</keyword>
<dbReference type="eggNOG" id="COG1538">
    <property type="taxonomic scope" value="Bacteria"/>
</dbReference>
<dbReference type="InterPro" id="IPR003423">
    <property type="entry name" value="OMP_efflux"/>
</dbReference>
<dbReference type="Proteomes" id="UP000010809">
    <property type="component" value="Chromosome"/>
</dbReference>
<dbReference type="GO" id="GO:0015562">
    <property type="term" value="F:efflux transmembrane transporter activity"/>
    <property type="evidence" value="ECO:0007669"/>
    <property type="project" value="InterPro"/>
</dbReference>
<accession>L0E223</accession>
<organism evidence="10 11">
    <name type="scientific">Thioalkalivibrio nitratireducens (strain DSM 14787 / UNIQEM 213 / ALEN2)</name>
    <dbReference type="NCBI Taxonomy" id="1255043"/>
    <lineage>
        <taxon>Bacteria</taxon>
        <taxon>Pseudomonadati</taxon>
        <taxon>Pseudomonadota</taxon>
        <taxon>Gammaproteobacteria</taxon>
        <taxon>Chromatiales</taxon>
        <taxon>Ectothiorhodospiraceae</taxon>
        <taxon>Thioalkalivibrio</taxon>
    </lineage>
</organism>
<sequence>MKMLRALCATAVFAATWALPAQAEDLLQVFEHAQMEDAQLRAAEAQYRAVLEARPIARSTLLPQLSADAELGAFYSDPDGSSSIDGSSHSIGLNLNQSLFDQRNRIGVRQADLQISSAAAELDAARQDLILRVAEAYFGVLVARETLEFRRAEREAISRQLEQTQRRFEVGLIAITDVKEAQAQFDIASAEQIAAENALNLAREQLAVITNRYYDQLAALGEHLDMPSPDPMDPQDWVSAALENNQELNAQRLSAEVAREQIGRQRAEGLPTLGLGASVSDTGYSGVNSVPGGQFNDRTDAQIGLRLDVPLYTGGRVSAITREAREQFEAAQETVVFTQRQTVQNTRNSYLSVIANASRARALAQALQSTQAAFESAQAGFEVGTRTQVDVLLALREVFRAERDYAEARYGYLLETLRLQRAVGSLSLADLQRINAFLE</sequence>
<keyword evidence="5" id="KW-0812">Transmembrane</keyword>